<evidence type="ECO:0000313" key="2">
    <source>
        <dbReference type="EnsemblPlants" id="Bo1g063830.1"/>
    </source>
</evidence>
<keyword evidence="3" id="KW-1185">Reference proteome</keyword>
<keyword evidence="1" id="KW-0732">Signal</keyword>
<dbReference type="HOGENOM" id="CLU_1930441_0_0_1"/>
<reference evidence="2" key="2">
    <citation type="submission" date="2015-03" db="UniProtKB">
        <authorList>
            <consortium name="EnsemblPlants"/>
        </authorList>
    </citation>
    <scope>IDENTIFICATION</scope>
</reference>
<dbReference type="AlphaFoldDB" id="A0A0D3A8J1"/>
<reference evidence="2 3" key="1">
    <citation type="journal article" date="2014" name="Genome Biol.">
        <title>Transcriptome and methylome profiling reveals relics of genome dominance in the mesopolyploid Brassica oleracea.</title>
        <authorList>
            <person name="Parkin I.A."/>
            <person name="Koh C."/>
            <person name="Tang H."/>
            <person name="Robinson S.J."/>
            <person name="Kagale S."/>
            <person name="Clarke W.E."/>
            <person name="Town C.D."/>
            <person name="Nixon J."/>
            <person name="Krishnakumar V."/>
            <person name="Bidwell S.L."/>
            <person name="Denoeud F."/>
            <person name="Belcram H."/>
            <person name="Links M.G."/>
            <person name="Just J."/>
            <person name="Clarke C."/>
            <person name="Bender T."/>
            <person name="Huebert T."/>
            <person name="Mason A.S."/>
            <person name="Pires J.C."/>
            <person name="Barker G."/>
            <person name="Moore J."/>
            <person name="Walley P.G."/>
            <person name="Manoli S."/>
            <person name="Batley J."/>
            <person name="Edwards D."/>
            <person name="Nelson M.N."/>
            <person name="Wang X."/>
            <person name="Paterson A.H."/>
            <person name="King G."/>
            <person name="Bancroft I."/>
            <person name="Chalhoub B."/>
            <person name="Sharpe A.G."/>
        </authorList>
    </citation>
    <scope>NUCLEOTIDE SEQUENCE</scope>
    <source>
        <strain evidence="2 3">cv. TO1000</strain>
    </source>
</reference>
<protein>
    <submittedName>
        <fullName evidence="2">Uncharacterized protein</fullName>
    </submittedName>
</protein>
<evidence type="ECO:0000313" key="3">
    <source>
        <dbReference type="Proteomes" id="UP000032141"/>
    </source>
</evidence>
<dbReference type="EnsemblPlants" id="Bo1g063830.1">
    <property type="protein sequence ID" value="Bo1g063830.1"/>
    <property type="gene ID" value="Bo1g063830"/>
</dbReference>
<proteinExistence type="predicted"/>
<dbReference type="Gramene" id="Bo1g063830.1">
    <property type="protein sequence ID" value="Bo1g063830.1"/>
    <property type="gene ID" value="Bo1g063830"/>
</dbReference>
<evidence type="ECO:0000256" key="1">
    <source>
        <dbReference type="SAM" id="SignalP"/>
    </source>
</evidence>
<name>A0A0D3A8J1_BRAOL</name>
<dbReference type="Proteomes" id="UP000032141">
    <property type="component" value="Chromosome C1"/>
</dbReference>
<organism evidence="2 3">
    <name type="scientific">Brassica oleracea var. oleracea</name>
    <dbReference type="NCBI Taxonomy" id="109376"/>
    <lineage>
        <taxon>Eukaryota</taxon>
        <taxon>Viridiplantae</taxon>
        <taxon>Streptophyta</taxon>
        <taxon>Embryophyta</taxon>
        <taxon>Tracheophyta</taxon>
        <taxon>Spermatophyta</taxon>
        <taxon>Magnoliopsida</taxon>
        <taxon>eudicotyledons</taxon>
        <taxon>Gunneridae</taxon>
        <taxon>Pentapetalae</taxon>
        <taxon>rosids</taxon>
        <taxon>malvids</taxon>
        <taxon>Brassicales</taxon>
        <taxon>Brassicaceae</taxon>
        <taxon>Brassiceae</taxon>
        <taxon>Brassica</taxon>
    </lineage>
</organism>
<feature type="chain" id="PRO_5002257461" evidence="1">
    <location>
        <begin position="23"/>
        <end position="131"/>
    </location>
</feature>
<feature type="signal peptide" evidence="1">
    <location>
        <begin position="1"/>
        <end position="22"/>
    </location>
</feature>
<sequence length="131" mass="14371">MVSTTPHAACLLVYSLTHTASSITSTTTSRHKPSVYPSPSQHILHPHGNPPLCMPYVVTTNVSNISDFVAKDERLPPVLWGQFATDVADDIQVEKCIVMCTIADIDSDMGEVFSDVLMNSKDDFVFSPEFL</sequence>
<accession>A0A0D3A8J1</accession>